<gene>
    <name evidence="1" type="ORF">Poly21_49380</name>
</gene>
<evidence type="ECO:0000313" key="1">
    <source>
        <dbReference type="EMBL" id="TWU11031.1"/>
    </source>
</evidence>
<dbReference type="RefSeq" id="WP_302120274.1">
    <property type="nucleotide sequence ID" value="NZ_SJPU01000003.1"/>
</dbReference>
<protein>
    <recommendedName>
        <fullName evidence="3">DUF4062 domain-containing protein</fullName>
    </recommendedName>
</protein>
<keyword evidence="2" id="KW-1185">Reference proteome</keyword>
<evidence type="ECO:0008006" key="3">
    <source>
        <dbReference type="Google" id="ProtNLM"/>
    </source>
</evidence>
<proteinExistence type="predicted"/>
<accession>A0A5C6BHL5</accession>
<comment type="caution">
    <text evidence="1">The sequence shown here is derived from an EMBL/GenBank/DDBJ whole genome shotgun (WGS) entry which is preliminary data.</text>
</comment>
<dbReference type="EMBL" id="SJPU01000003">
    <property type="protein sequence ID" value="TWU11031.1"/>
    <property type="molecule type" value="Genomic_DNA"/>
</dbReference>
<dbReference type="AlphaFoldDB" id="A0A5C6BHL5"/>
<organism evidence="1 2">
    <name type="scientific">Allorhodopirellula heiligendammensis</name>
    <dbReference type="NCBI Taxonomy" id="2714739"/>
    <lineage>
        <taxon>Bacteria</taxon>
        <taxon>Pseudomonadati</taxon>
        <taxon>Planctomycetota</taxon>
        <taxon>Planctomycetia</taxon>
        <taxon>Pirellulales</taxon>
        <taxon>Pirellulaceae</taxon>
        <taxon>Allorhodopirellula</taxon>
    </lineage>
</organism>
<evidence type="ECO:0000313" key="2">
    <source>
        <dbReference type="Proteomes" id="UP000319908"/>
    </source>
</evidence>
<name>A0A5C6BHL5_9BACT</name>
<dbReference type="Proteomes" id="UP000319908">
    <property type="component" value="Unassembled WGS sequence"/>
</dbReference>
<reference evidence="1 2" key="1">
    <citation type="journal article" date="2020" name="Antonie Van Leeuwenhoek">
        <title>Rhodopirellula heiligendammensis sp. nov., Rhodopirellula pilleata sp. nov., and Rhodopirellula solitaria sp. nov. isolated from natural or artificial marine surfaces in Northern Germany and California, USA, and emended description of the genus Rhodopirellula.</title>
        <authorList>
            <person name="Kallscheuer N."/>
            <person name="Wiegand S."/>
            <person name="Jogler M."/>
            <person name="Boedeker C."/>
            <person name="Peeters S.H."/>
            <person name="Rast P."/>
            <person name="Heuer A."/>
            <person name="Jetten M.S.M."/>
            <person name="Rohde M."/>
            <person name="Jogler C."/>
        </authorList>
    </citation>
    <scope>NUCLEOTIDE SEQUENCE [LARGE SCALE GENOMIC DNA]</scope>
    <source>
        <strain evidence="1 2">Poly21</strain>
    </source>
</reference>
<sequence>MIASPGDVQSERNIVREVVHEWNATHAQSRNAVLLPVGWETHSTPLMGAEPQAIINWQVLEQSDLLIAVFWTRLGTPTASASSGTVEEIDKHIAAGKPAMIYFSSAPVALDSVDRDQYDALTAFKKSCQTKGLYETYESPTQFHDKVRRQLSQTLNSNPYFTNLLSPSSEGTMTGAATPIVPELSREASELLKSAVASGGDIMVLAFLGGSAVQAGGRNFVEPGNPRSRAIWEGAVDELERKGFAQSSDPKRQVFRVTREGYDAADLI</sequence>